<dbReference type="AlphaFoldDB" id="A0A7K0DXI8"/>
<name>A0A7K0DXI8_9NOCA</name>
<gene>
    <name evidence="1" type="ORF">NRB56_58550</name>
</gene>
<reference evidence="1 2" key="1">
    <citation type="submission" date="2019-10" db="EMBL/GenBank/DDBJ databases">
        <title>Nocardia macrotermitis sp. nov. and Nocardia aurantia sp. nov., isolated from the gut of fungus growing-termite Macrotermes natalensis.</title>
        <authorList>
            <person name="Benndorf R."/>
            <person name="Schwitalla J."/>
            <person name="Martin K."/>
            <person name="De Beer W."/>
            <person name="Kaster A.-K."/>
            <person name="Vollmers J."/>
            <person name="Poulsen M."/>
            <person name="Beemelmanns C."/>
        </authorList>
    </citation>
    <scope>NUCLEOTIDE SEQUENCE [LARGE SCALE GENOMIC DNA]</scope>
    <source>
        <strain evidence="1 2">RB56</strain>
    </source>
</reference>
<dbReference type="InterPro" id="IPR025350">
    <property type="entry name" value="DUF4254"/>
</dbReference>
<evidence type="ECO:0008006" key="3">
    <source>
        <dbReference type="Google" id="ProtNLM"/>
    </source>
</evidence>
<evidence type="ECO:0000313" key="2">
    <source>
        <dbReference type="Proteomes" id="UP000431401"/>
    </source>
</evidence>
<dbReference type="EMBL" id="WEGI01000013">
    <property type="protein sequence ID" value="MQY30257.1"/>
    <property type="molecule type" value="Genomic_DNA"/>
</dbReference>
<dbReference type="RefSeq" id="WP_227838449.1">
    <property type="nucleotide sequence ID" value="NZ_WEGI01000013.1"/>
</dbReference>
<accession>A0A7K0DXI8</accession>
<sequence>MRLPSKNMVIAACCGSTDLAHPILPAIARLSGLHRTRLTADPVDLRGIDCARATLVREIDRWVVLQQFQRPAAYLHTESLGCVVDRMARTHAWAWQLLLSAAPADLAVHAAWTTLAELTDGYHDLVTEVESGRRRFPSAQPWELAAADTTRSRCW</sequence>
<comment type="caution">
    <text evidence="1">The sequence shown here is derived from an EMBL/GenBank/DDBJ whole genome shotgun (WGS) entry which is preliminary data.</text>
</comment>
<dbReference type="Pfam" id="PF14063">
    <property type="entry name" value="DUF4254"/>
    <property type="match status" value="1"/>
</dbReference>
<protein>
    <recommendedName>
        <fullName evidence="3">DUF4254 domain-containing protein</fullName>
    </recommendedName>
</protein>
<dbReference type="Proteomes" id="UP000431401">
    <property type="component" value="Unassembled WGS sequence"/>
</dbReference>
<organism evidence="1 2">
    <name type="scientific">Nocardia aurantia</name>
    <dbReference type="NCBI Taxonomy" id="2585199"/>
    <lineage>
        <taxon>Bacteria</taxon>
        <taxon>Bacillati</taxon>
        <taxon>Actinomycetota</taxon>
        <taxon>Actinomycetes</taxon>
        <taxon>Mycobacteriales</taxon>
        <taxon>Nocardiaceae</taxon>
        <taxon>Nocardia</taxon>
    </lineage>
</organism>
<evidence type="ECO:0000313" key="1">
    <source>
        <dbReference type="EMBL" id="MQY30257.1"/>
    </source>
</evidence>
<keyword evidence="2" id="KW-1185">Reference proteome</keyword>
<proteinExistence type="predicted"/>